<name>A0ABQ7PW21_PLUXY</name>
<protein>
    <recommendedName>
        <fullName evidence="3">Transposase</fullName>
    </recommendedName>
</protein>
<evidence type="ECO:0008006" key="3">
    <source>
        <dbReference type="Google" id="ProtNLM"/>
    </source>
</evidence>
<accession>A0ABQ7PW21</accession>
<sequence>MILDGRHHVARLIVLSYHLRLAHWSQETVVNELKQRYWVIRIRPTVKSEGNEISHG</sequence>
<evidence type="ECO:0000313" key="1">
    <source>
        <dbReference type="EMBL" id="KAG7297152.1"/>
    </source>
</evidence>
<dbReference type="Proteomes" id="UP000823941">
    <property type="component" value="Chromosome 27"/>
</dbReference>
<organism evidence="1 2">
    <name type="scientific">Plutella xylostella</name>
    <name type="common">Diamondback moth</name>
    <name type="synonym">Plutella maculipennis</name>
    <dbReference type="NCBI Taxonomy" id="51655"/>
    <lineage>
        <taxon>Eukaryota</taxon>
        <taxon>Metazoa</taxon>
        <taxon>Ecdysozoa</taxon>
        <taxon>Arthropoda</taxon>
        <taxon>Hexapoda</taxon>
        <taxon>Insecta</taxon>
        <taxon>Pterygota</taxon>
        <taxon>Neoptera</taxon>
        <taxon>Endopterygota</taxon>
        <taxon>Lepidoptera</taxon>
        <taxon>Glossata</taxon>
        <taxon>Ditrysia</taxon>
        <taxon>Yponomeutoidea</taxon>
        <taxon>Plutellidae</taxon>
        <taxon>Plutella</taxon>
    </lineage>
</organism>
<reference evidence="1 2" key="1">
    <citation type="submission" date="2021-06" db="EMBL/GenBank/DDBJ databases">
        <title>A haploid diamondback moth (Plutella xylostella L.) genome assembly resolves 31 chromosomes and identifies a diamide resistance mutation.</title>
        <authorList>
            <person name="Ward C.M."/>
            <person name="Perry K.D."/>
            <person name="Baker G."/>
            <person name="Powis K."/>
            <person name="Heckel D.G."/>
            <person name="Baxter S.W."/>
        </authorList>
    </citation>
    <scope>NUCLEOTIDE SEQUENCE [LARGE SCALE GENOMIC DNA]</scope>
    <source>
        <strain evidence="1 2">LV</strain>
        <tissue evidence="1">Single pupa</tissue>
    </source>
</reference>
<proteinExistence type="predicted"/>
<keyword evidence="2" id="KW-1185">Reference proteome</keyword>
<dbReference type="EMBL" id="JAHIBW010000027">
    <property type="protein sequence ID" value="KAG7297152.1"/>
    <property type="molecule type" value="Genomic_DNA"/>
</dbReference>
<gene>
    <name evidence="1" type="ORF">JYU34_020123</name>
</gene>
<comment type="caution">
    <text evidence="1">The sequence shown here is derived from an EMBL/GenBank/DDBJ whole genome shotgun (WGS) entry which is preliminary data.</text>
</comment>
<evidence type="ECO:0000313" key="2">
    <source>
        <dbReference type="Proteomes" id="UP000823941"/>
    </source>
</evidence>